<proteinExistence type="inferred from homology"/>
<feature type="transmembrane region" description="Helical" evidence="19">
    <location>
        <begin position="261"/>
        <end position="281"/>
    </location>
</feature>
<evidence type="ECO:0000256" key="14">
    <source>
        <dbReference type="ARBA" id="ARBA00023098"/>
    </source>
</evidence>
<dbReference type="AlphaFoldDB" id="A0A0G2ZBQ2"/>
<feature type="transmembrane region" description="Helical" evidence="19">
    <location>
        <begin position="7"/>
        <end position="27"/>
    </location>
</feature>
<dbReference type="PROSITE" id="PS01315">
    <property type="entry name" value="CDS"/>
    <property type="match status" value="1"/>
</dbReference>
<reference evidence="20 21" key="1">
    <citation type="submission" date="2015-04" db="EMBL/GenBank/DDBJ databases">
        <title>Complete Genome Sequence of Kosmotoga pacifica SLHLJ1.</title>
        <authorList>
            <person name="Jiang L.J."/>
            <person name="Shao Z.Z."/>
            <person name="Jebbar M."/>
        </authorList>
    </citation>
    <scope>NUCLEOTIDE SEQUENCE [LARGE SCALE GENOMIC DNA]</scope>
    <source>
        <strain evidence="20 21">SLHLJ1</strain>
    </source>
</reference>
<evidence type="ECO:0000256" key="1">
    <source>
        <dbReference type="ARBA" id="ARBA00001698"/>
    </source>
</evidence>
<dbReference type="PANTHER" id="PTHR46382">
    <property type="entry name" value="PHOSPHATIDATE CYTIDYLYLTRANSFERASE"/>
    <property type="match status" value="1"/>
</dbReference>
<keyword evidence="14" id="KW-0443">Lipid metabolism</keyword>
<dbReference type="RefSeq" id="WP_047754114.1">
    <property type="nucleotide sequence ID" value="NZ_CAJUHA010000019.1"/>
</dbReference>
<evidence type="ECO:0000256" key="5">
    <source>
        <dbReference type="ARBA" id="ARBA00010185"/>
    </source>
</evidence>
<evidence type="ECO:0000256" key="3">
    <source>
        <dbReference type="ARBA" id="ARBA00005119"/>
    </source>
</evidence>
<evidence type="ECO:0000256" key="15">
    <source>
        <dbReference type="ARBA" id="ARBA00023136"/>
    </source>
</evidence>
<keyword evidence="8" id="KW-1003">Cell membrane</keyword>
<evidence type="ECO:0000256" key="6">
    <source>
        <dbReference type="ARBA" id="ARBA00012487"/>
    </source>
</evidence>
<evidence type="ECO:0000256" key="2">
    <source>
        <dbReference type="ARBA" id="ARBA00004651"/>
    </source>
</evidence>
<protein>
    <recommendedName>
        <fullName evidence="7 18">Phosphatidate cytidylyltransferase</fullName>
        <ecNumber evidence="6 18">2.7.7.41</ecNumber>
    </recommendedName>
</protein>
<feature type="transmembrane region" description="Helical" evidence="19">
    <location>
        <begin position="92"/>
        <end position="110"/>
    </location>
</feature>
<evidence type="ECO:0000256" key="4">
    <source>
        <dbReference type="ARBA" id="ARBA00005189"/>
    </source>
</evidence>
<sequence>MKNKELGIRLATGFLVGPFVVFCFINYYSLIGLVATVVMFASFEYINFSLKNSGHPILRLMYVGIITLTTVLYGLLLDKLNLLGDTKRRPELIFTLAFITIAVLTILLISDVRKAKIFVVNGSFSLIYISLCLSFFFPIYINFGPFVALMNLLMVWVFDAGAYFSGVRFGKLRISPSYSPKKSFEGAIGGYLLTVIFVWLYTLLVKAITPEFNLIGLEEIFLLPMVVAVFGTVGDITESAFKRYHNVKDSGNVLPGHGGMLDRIDGLLFVTPIFYIFMILLNT</sequence>
<dbReference type="KEGG" id="kpf:IX53_03125"/>
<keyword evidence="21" id="KW-1185">Reference proteome</keyword>
<comment type="pathway">
    <text evidence="3 18">Phospholipid metabolism; CDP-diacylglycerol biosynthesis; CDP-diacylglycerol from sn-glycerol 3-phosphate: step 3/3.</text>
</comment>
<feature type="transmembrane region" description="Helical" evidence="19">
    <location>
        <begin position="146"/>
        <end position="167"/>
    </location>
</feature>
<dbReference type="PANTHER" id="PTHR46382:SF1">
    <property type="entry name" value="PHOSPHATIDATE CYTIDYLYLTRANSFERASE"/>
    <property type="match status" value="1"/>
</dbReference>
<feature type="transmembrane region" description="Helical" evidence="19">
    <location>
        <begin position="57"/>
        <end position="77"/>
    </location>
</feature>
<feature type="transmembrane region" description="Helical" evidence="19">
    <location>
        <begin position="117"/>
        <end position="140"/>
    </location>
</feature>
<evidence type="ECO:0000313" key="21">
    <source>
        <dbReference type="Proteomes" id="UP000035159"/>
    </source>
</evidence>
<dbReference type="InterPro" id="IPR000374">
    <property type="entry name" value="PC_trans"/>
</dbReference>
<evidence type="ECO:0000256" key="7">
    <source>
        <dbReference type="ARBA" id="ARBA00019373"/>
    </source>
</evidence>
<keyword evidence="16" id="KW-0594">Phospholipid biosynthesis</keyword>
<feature type="transmembrane region" description="Helical" evidence="19">
    <location>
        <begin position="220"/>
        <end position="241"/>
    </location>
</feature>
<keyword evidence="10 18" id="KW-0808">Transferase</keyword>
<evidence type="ECO:0000256" key="10">
    <source>
        <dbReference type="ARBA" id="ARBA00022679"/>
    </source>
</evidence>
<evidence type="ECO:0000256" key="16">
    <source>
        <dbReference type="ARBA" id="ARBA00023209"/>
    </source>
</evidence>
<dbReference type="EMBL" id="CP011232">
    <property type="protein sequence ID" value="AKI96979.1"/>
    <property type="molecule type" value="Genomic_DNA"/>
</dbReference>
<evidence type="ECO:0000256" key="19">
    <source>
        <dbReference type="SAM" id="Phobius"/>
    </source>
</evidence>
<evidence type="ECO:0000256" key="9">
    <source>
        <dbReference type="ARBA" id="ARBA00022516"/>
    </source>
</evidence>
<keyword evidence="12 18" id="KW-0548">Nucleotidyltransferase</keyword>
<keyword evidence="11 18" id="KW-0812">Transmembrane</keyword>
<dbReference type="PATRIC" id="fig|1330330.3.peg.624"/>
<name>A0A0G2ZBQ2_9BACT</name>
<evidence type="ECO:0000313" key="20">
    <source>
        <dbReference type="EMBL" id="AKI96979.1"/>
    </source>
</evidence>
<dbReference type="GO" id="GO:0005886">
    <property type="term" value="C:plasma membrane"/>
    <property type="evidence" value="ECO:0007669"/>
    <property type="project" value="UniProtKB-SubCell"/>
</dbReference>
<dbReference type="UniPathway" id="UPA00557">
    <property type="reaction ID" value="UER00614"/>
</dbReference>
<dbReference type="Pfam" id="PF01148">
    <property type="entry name" value="CTP_transf_1"/>
    <property type="match status" value="1"/>
</dbReference>
<evidence type="ECO:0000256" key="13">
    <source>
        <dbReference type="ARBA" id="ARBA00022989"/>
    </source>
</evidence>
<dbReference type="GO" id="GO:0016024">
    <property type="term" value="P:CDP-diacylglycerol biosynthetic process"/>
    <property type="evidence" value="ECO:0007669"/>
    <property type="project" value="UniProtKB-UniPathway"/>
</dbReference>
<keyword evidence="13 19" id="KW-1133">Transmembrane helix</keyword>
<evidence type="ECO:0000256" key="17">
    <source>
        <dbReference type="ARBA" id="ARBA00023264"/>
    </source>
</evidence>
<comment type="catalytic activity">
    <reaction evidence="1 18">
        <text>a 1,2-diacyl-sn-glycero-3-phosphate + CTP + H(+) = a CDP-1,2-diacyl-sn-glycerol + diphosphate</text>
        <dbReference type="Rhea" id="RHEA:16229"/>
        <dbReference type="ChEBI" id="CHEBI:15378"/>
        <dbReference type="ChEBI" id="CHEBI:33019"/>
        <dbReference type="ChEBI" id="CHEBI:37563"/>
        <dbReference type="ChEBI" id="CHEBI:58332"/>
        <dbReference type="ChEBI" id="CHEBI:58608"/>
        <dbReference type="EC" id="2.7.7.41"/>
    </reaction>
</comment>
<organism evidence="20 21">
    <name type="scientific">Kosmotoga pacifica</name>
    <dbReference type="NCBI Taxonomy" id="1330330"/>
    <lineage>
        <taxon>Bacteria</taxon>
        <taxon>Thermotogati</taxon>
        <taxon>Thermotogota</taxon>
        <taxon>Thermotogae</taxon>
        <taxon>Kosmotogales</taxon>
        <taxon>Kosmotogaceae</taxon>
        <taxon>Kosmotoga</taxon>
    </lineage>
</organism>
<keyword evidence="15 19" id="KW-0472">Membrane</keyword>
<evidence type="ECO:0000256" key="18">
    <source>
        <dbReference type="RuleBase" id="RU003938"/>
    </source>
</evidence>
<evidence type="ECO:0000256" key="11">
    <source>
        <dbReference type="ARBA" id="ARBA00022692"/>
    </source>
</evidence>
<dbReference type="STRING" id="1330330.IX53_03125"/>
<dbReference type="EC" id="2.7.7.41" evidence="6 18"/>
<keyword evidence="9" id="KW-0444">Lipid biosynthesis</keyword>
<feature type="transmembrane region" description="Helical" evidence="19">
    <location>
        <begin position="188"/>
        <end position="208"/>
    </location>
</feature>
<gene>
    <name evidence="20" type="ORF">IX53_03125</name>
</gene>
<comment type="similarity">
    <text evidence="5 18">Belongs to the CDS family.</text>
</comment>
<keyword evidence="17" id="KW-1208">Phospholipid metabolism</keyword>
<evidence type="ECO:0000256" key="12">
    <source>
        <dbReference type="ARBA" id="ARBA00022695"/>
    </source>
</evidence>
<accession>A0A0G2ZBQ2</accession>
<dbReference type="Proteomes" id="UP000035159">
    <property type="component" value="Chromosome"/>
</dbReference>
<dbReference type="GO" id="GO:0004605">
    <property type="term" value="F:phosphatidate cytidylyltransferase activity"/>
    <property type="evidence" value="ECO:0007669"/>
    <property type="project" value="UniProtKB-EC"/>
</dbReference>
<comment type="pathway">
    <text evidence="4">Lipid metabolism.</text>
</comment>
<comment type="subcellular location">
    <subcellularLocation>
        <location evidence="2">Cell membrane</location>
        <topology evidence="2">Multi-pass membrane protein</topology>
    </subcellularLocation>
</comment>
<evidence type="ECO:0000256" key="8">
    <source>
        <dbReference type="ARBA" id="ARBA00022475"/>
    </source>
</evidence>